<evidence type="ECO:0000259" key="7">
    <source>
        <dbReference type="PROSITE" id="PS50850"/>
    </source>
</evidence>
<comment type="caution">
    <text evidence="8">The sequence shown here is derived from an EMBL/GenBank/DDBJ whole genome shotgun (WGS) entry which is preliminary data.</text>
</comment>
<dbReference type="SUPFAM" id="SSF103473">
    <property type="entry name" value="MFS general substrate transporter"/>
    <property type="match status" value="1"/>
</dbReference>
<dbReference type="EMBL" id="AWNI01000003">
    <property type="protein sequence ID" value="ETS64930.1"/>
    <property type="molecule type" value="Genomic_DNA"/>
</dbReference>
<dbReference type="Pfam" id="PF07690">
    <property type="entry name" value="MFS_1"/>
    <property type="match status" value="1"/>
</dbReference>
<feature type="transmembrane region" description="Helical" evidence="6">
    <location>
        <begin position="290"/>
        <end position="313"/>
    </location>
</feature>
<evidence type="ECO:0000256" key="2">
    <source>
        <dbReference type="ARBA" id="ARBA00022692"/>
    </source>
</evidence>
<dbReference type="GO" id="GO:0022857">
    <property type="term" value="F:transmembrane transporter activity"/>
    <property type="evidence" value="ECO:0007669"/>
    <property type="project" value="InterPro"/>
</dbReference>
<feature type="region of interest" description="Disordered" evidence="5">
    <location>
        <begin position="1"/>
        <end position="77"/>
    </location>
</feature>
<accession>W3VTV8</accession>
<dbReference type="Proteomes" id="UP000019462">
    <property type="component" value="Unassembled WGS sequence"/>
</dbReference>
<dbReference type="AlphaFoldDB" id="W3VTV8"/>
<feature type="domain" description="Major facilitator superfamily (MFS) profile" evidence="7">
    <location>
        <begin position="257"/>
        <end position="734"/>
    </location>
</feature>
<dbReference type="PROSITE" id="PS50850">
    <property type="entry name" value="MFS"/>
    <property type="match status" value="1"/>
</dbReference>
<dbReference type="GO" id="GO:0005886">
    <property type="term" value="C:plasma membrane"/>
    <property type="evidence" value="ECO:0007669"/>
    <property type="project" value="TreeGrafter"/>
</dbReference>
<feature type="transmembrane region" description="Helical" evidence="6">
    <location>
        <begin position="665"/>
        <end position="687"/>
    </location>
</feature>
<feature type="transmembrane region" description="Helical" evidence="6">
    <location>
        <begin position="517"/>
        <end position="539"/>
    </location>
</feature>
<feature type="region of interest" description="Disordered" evidence="5">
    <location>
        <begin position="445"/>
        <end position="484"/>
    </location>
</feature>
<keyword evidence="4 6" id="KW-0472">Membrane</keyword>
<feature type="transmembrane region" description="Helical" evidence="6">
    <location>
        <begin position="559"/>
        <end position="583"/>
    </location>
</feature>
<dbReference type="InterPro" id="IPR011701">
    <property type="entry name" value="MFS"/>
</dbReference>
<proteinExistence type="predicted"/>
<dbReference type="InterPro" id="IPR020846">
    <property type="entry name" value="MFS_dom"/>
</dbReference>
<dbReference type="HOGENOM" id="CLU_008455_13_7_1"/>
<evidence type="ECO:0000256" key="5">
    <source>
        <dbReference type="SAM" id="MobiDB-lite"/>
    </source>
</evidence>
<evidence type="ECO:0000256" key="4">
    <source>
        <dbReference type="ARBA" id="ARBA00023136"/>
    </source>
</evidence>
<dbReference type="InterPro" id="IPR036259">
    <property type="entry name" value="MFS_trans_sf"/>
</dbReference>
<feature type="transmembrane region" description="Helical" evidence="6">
    <location>
        <begin position="604"/>
        <end position="623"/>
    </location>
</feature>
<comment type="subcellular location">
    <subcellularLocation>
        <location evidence="1">Membrane</location>
        <topology evidence="1">Multi-pass membrane protein</topology>
    </subcellularLocation>
</comment>
<keyword evidence="2 6" id="KW-0812">Transmembrane</keyword>
<feature type="transmembrane region" description="Helical" evidence="6">
    <location>
        <begin position="699"/>
        <end position="720"/>
    </location>
</feature>
<evidence type="ECO:0000313" key="8">
    <source>
        <dbReference type="EMBL" id="ETS64930.1"/>
    </source>
</evidence>
<evidence type="ECO:0000313" key="9">
    <source>
        <dbReference type="Proteomes" id="UP000019462"/>
    </source>
</evidence>
<feature type="compositionally biased region" description="Basic and acidic residues" evidence="5">
    <location>
        <begin position="17"/>
        <end position="38"/>
    </location>
</feature>
<dbReference type="PANTHER" id="PTHR23502:SF185">
    <property type="entry name" value="MAJOR FACILITATOR SUPERFAMILY (MFS) PROFILE DOMAIN-CONTAINING PROTEIN"/>
    <property type="match status" value="1"/>
</dbReference>
<feature type="transmembrane region" description="Helical" evidence="6">
    <location>
        <begin position="350"/>
        <end position="370"/>
    </location>
</feature>
<feature type="transmembrane region" description="Helical" evidence="6">
    <location>
        <begin position="382"/>
        <end position="402"/>
    </location>
</feature>
<feature type="transmembrane region" description="Helical" evidence="6">
    <location>
        <begin position="325"/>
        <end position="344"/>
    </location>
</feature>
<dbReference type="Gene3D" id="1.20.1250.20">
    <property type="entry name" value="MFS general substrate transporter like domains"/>
    <property type="match status" value="1"/>
</dbReference>
<sequence length="734" mass="79898">MLHYDNEADGMISRARQGFDRSSQRHAQDRVAQRRIVEYRSTAEVPRTRRRQASRGDSTSAPPRDSTPSPTVGSNGRPAISTLFDLRTFALDCFPPFWVMAREAEPLELARRARSPRRVASPAVCTQERKKNFGSHWVFIAEPCPFDPLYTCLLRPLRTLRPHAKQRAWQIVSWTALVSQAMCLDGLFPSYACLDASSLASPHPRLVIVPPLTFSPTPAPSSPTAFSATAATFIMRTGQLNHPDPQHPYNLPTWRKLLMLATVSLTAFAANEMAAAHLTAFPEVAESFKVTIAATANTIGIGILGLGTGPLLWNAISESVGRRPAYLLAWTLYIPCTVWLARAGSFNSFAAARFCAGFAGSVSQTVPASLISETFMPEHRGAAIAAWTVLLIAGPVTAPVIGAGILTKTTDWRWVYYLTLILAGALWVCILLFVPETLYSPNRSAPTAAHDAPSRNDDLEKKDSHSIEHGTATPPLSGSAGALESGSHGRIGAAWYPWKEPARFVGEIVAPLKMAMYLPVILPSIVYAVIFMWSVGFTVVSPQVFPRPPWHFTNVQVGLAFLAAAVGALIGKFAGGFVSDSTVNFFVRRNSGSIDGPRVPEYRLWALLPQVPLLVIGLLLYGIGYQKKLDWPVEVIGGIGVYYVANSAAGGILQTYIIETYFTKAVHGIALFNFVKCCLAFSAPFFVPEWSFEGFTKAYVVQAVVTAAVTLAMLVVLIAFGARIRKAQKMVSTA</sequence>
<evidence type="ECO:0000256" key="1">
    <source>
        <dbReference type="ARBA" id="ARBA00004141"/>
    </source>
</evidence>
<feature type="compositionally biased region" description="Polar residues" evidence="5">
    <location>
        <begin position="55"/>
        <end position="74"/>
    </location>
</feature>
<keyword evidence="3 6" id="KW-1133">Transmembrane helix</keyword>
<keyword evidence="9" id="KW-1185">Reference proteome</keyword>
<feature type="transmembrane region" description="Helical" evidence="6">
    <location>
        <begin position="257"/>
        <end position="278"/>
    </location>
</feature>
<feature type="compositionally biased region" description="Basic and acidic residues" evidence="5">
    <location>
        <begin position="452"/>
        <end position="468"/>
    </location>
</feature>
<name>W3VTV8_MOEAP</name>
<feature type="transmembrane region" description="Helical" evidence="6">
    <location>
        <begin position="635"/>
        <end position="653"/>
    </location>
</feature>
<evidence type="ECO:0000256" key="3">
    <source>
        <dbReference type="ARBA" id="ARBA00022989"/>
    </source>
</evidence>
<feature type="transmembrane region" description="Helical" evidence="6">
    <location>
        <begin position="414"/>
        <end position="434"/>
    </location>
</feature>
<dbReference type="OrthoDB" id="5215911at2759"/>
<evidence type="ECO:0000256" key="6">
    <source>
        <dbReference type="SAM" id="Phobius"/>
    </source>
</evidence>
<reference evidence="8 9" key="1">
    <citation type="journal article" date="2014" name="Genome Announc.">
        <title>Genome sequence of the basidiomycetous fungus Pseudozyma aphidis DSM70725, an efficient producer of biosurfactant mannosylerythritol lipids.</title>
        <authorList>
            <person name="Lorenz S."/>
            <person name="Guenther M."/>
            <person name="Grumaz C."/>
            <person name="Rupp S."/>
            <person name="Zibek S."/>
            <person name="Sohn K."/>
        </authorList>
    </citation>
    <scope>NUCLEOTIDE SEQUENCE [LARGE SCALE GENOMIC DNA]</scope>
    <source>
        <strain evidence="9">ATCC 32657 / CBS 517.83 / DSM 70725 / JCM 10318 / NBRC 10182 / NRRL Y-7954 / St-0401</strain>
    </source>
</reference>
<organism evidence="8 9">
    <name type="scientific">Moesziomyces aphidis</name>
    <name type="common">Pseudozyma aphidis</name>
    <dbReference type="NCBI Taxonomy" id="84754"/>
    <lineage>
        <taxon>Eukaryota</taxon>
        <taxon>Fungi</taxon>
        <taxon>Dikarya</taxon>
        <taxon>Basidiomycota</taxon>
        <taxon>Ustilaginomycotina</taxon>
        <taxon>Ustilaginomycetes</taxon>
        <taxon>Ustilaginales</taxon>
        <taxon>Ustilaginaceae</taxon>
        <taxon>Moesziomyces</taxon>
    </lineage>
</organism>
<gene>
    <name evidence="8" type="ORF">PaG_00364</name>
</gene>
<protein>
    <recommendedName>
        <fullName evidence="7">Major facilitator superfamily (MFS) profile domain-containing protein</fullName>
    </recommendedName>
</protein>
<dbReference type="PANTHER" id="PTHR23502">
    <property type="entry name" value="MAJOR FACILITATOR SUPERFAMILY"/>
    <property type="match status" value="1"/>
</dbReference>